<gene>
    <name evidence="5" type="ORF">B9Q17_09255</name>
</gene>
<dbReference type="Proteomes" id="UP000216984">
    <property type="component" value="Unassembled WGS sequence"/>
</dbReference>
<keyword evidence="6" id="KW-1185">Reference proteome</keyword>
<keyword evidence="2" id="KW-0626">Porin</keyword>
<feature type="chain" id="PRO_5030855403" description="Outer membrane protein OmpA-like transmembrane domain-containing protein" evidence="3">
    <location>
        <begin position="27"/>
        <end position="204"/>
    </location>
</feature>
<accession>A0A7Z1DVZ0</accession>
<dbReference type="InterPro" id="IPR000498">
    <property type="entry name" value="OmpA-like_TM_dom"/>
</dbReference>
<dbReference type="AlphaFoldDB" id="A0A7Z1DVZ0"/>
<dbReference type="InterPro" id="IPR011250">
    <property type="entry name" value="OMP/PagP_B-barrel"/>
</dbReference>
<evidence type="ECO:0000256" key="2">
    <source>
        <dbReference type="ARBA" id="ARBA00023114"/>
    </source>
</evidence>
<comment type="similarity">
    <text evidence="1">Belongs to the outer membrane OOP (TC 1.B.6) superfamily. OmpA family.</text>
</comment>
<dbReference type="GO" id="GO:0015288">
    <property type="term" value="F:porin activity"/>
    <property type="evidence" value="ECO:0007669"/>
    <property type="project" value="UniProtKB-KW"/>
</dbReference>
<protein>
    <recommendedName>
        <fullName evidence="4">Outer membrane protein OmpA-like transmembrane domain-containing protein</fullName>
    </recommendedName>
</protein>
<dbReference type="EMBL" id="NEFY01000003">
    <property type="protein sequence ID" value="OZC36960.1"/>
    <property type="molecule type" value="Genomic_DNA"/>
</dbReference>
<feature type="domain" description="Outer membrane protein OmpA-like transmembrane" evidence="4">
    <location>
        <begin position="28"/>
        <end position="204"/>
    </location>
</feature>
<name>A0A7Z1DVZ0_9GAMM</name>
<keyword evidence="2" id="KW-0812">Transmembrane</keyword>
<sequence>MMKTGKLMASLVAGVALSGSASMALAQQGYAGISLGQAEVKDFCDGWSGVDCDDTALSGRLYAGGFFDKYLAFEAGYRYIDETSAEGAIPDLVSAGIDASYHMFDSSLLVFTPEFGPVRLFAKAGLQFWRQDVDAKLTVLSESFNGSEHESGLAFRTGAGATIDFTESFGLRLEWDYLQNVGDDVLDNLESDIHIFSVGPEFRF</sequence>
<organism evidence="5 6">
    <name type="scientific">Marinobacter vinifirmus</name>
    <dbReference type="NCBI Taxonomy" id="355591"/>
    <lineage>
        <taxon>Bacteria</taxon>
        <taxon>Pseudomonadati</taxon>
        <taxon>Pseudomonadota</taxon>
        <taxon>Gammaproteobacteria</taxon>
        <taxon>Pseudomonadales</taxon>
        <taxon>Marinobacteraceae</taxon>
        <taxon>Marinobacter</taxon>
    </lineage>
</organism>
<evidence type="ECO:0000256" key="3">
    <source>
        <dbReference type="SAM" id="SignalP"/>
    </source>
</evidence>
<proteinExistence type="inferred from homology"/>
<comment type="caution">
    <text evidence="5">The sequence shown here is derived from an EMBL/GenBank/DDBJ whole genome shotgun (WGS) entry which is preliminary data.</text>
</comment>
<dbReference type="SUPFAM" id="SSF56925">
    <property type="entry name" value="OMPA-like"/>
    <property type="match status" value="1"/>
</dbReference>
<evidence type="ECO:0000259" key="4">
    <source>
        <dbReference type="Pfam" id="PF01389"/>
    </source>
</evidence>
<keyword evidence="2" id="KW-0813">Transport</keyword>
<dbReference type="GO" id="GO:0009279">
    <property type="term" value="C:cell outer membrane"/>
    <property type="evidence" value="ECO:0007669"/>
    <property type="project" value="InterPro"/>
</dbReference>
<keyword evidence="2" id="KW-0406">Ion transport</keyword>
<keyword evidence="3" id="KW-0732">Signal</keyword>
<evidence type="ECO:0000256" key="1">
    <source>
        <dbReference type="ARBA" id="ARBA00005710"/>
    </source>
</evidence>
<dbReference type="GO" id="GO:0046930">
    <property type="term" value="C:pore complex"/>
    <property type="evidence" value="ECO:0007669"/>
    <property type="project" value="UniProtKB-KW"/>
</dbReference>
<evidence type="ECO:0000313" key="5">
    <source>
        <dbReference type="EMBL" id="OZC36960.1"/>
    </source>
</evidence>
<reference evidence="5 6" key="1">
    <citation type="submission" date="2017-06" db="EMBL/GenBank/DDBJ databases">
        <title>Draft genome sequence of the halophilic bacterium Marinobacter vinifirmus FB1.</title>
        <authorList>
            <person name="Stepanov V.G."/>
            <person name="Roberts D.J."/>
            <person name="Fox G.E."/>
        </authorList>
    </citation>
    <scope>NUCLEOTIDE SEQUENCE [LARGE SCALE GENOMIC DNA]</scope>
    <source>
        <strain evidence="5 6">FB1</strain>
    </source>
</reference>
<evidence type="ECO:0000313" key="6">
    <source>
        <dbReference type="Proteomes" id="UP000216984"/>
    </source>
</evidence>
<dbReference type="Pfam" id="PF01389">
    <property type="entry name" value="OmpA_membrane"/>
    <property type="match status" value="1"/>
</dbReference>
<feature type="signal peptide" evidence="3">
    <location>
        <begin position="1"/>
        <end position="26"/>
    </location>
</feature>
<dbReference type="Gene3D" id="2.40.160.20">
    <property type="match status" value="1"/>
</dbReference>